<gene>
    <name evidence="2" type="ORF">HMN09_00866100</name>
</gene>
<comment type="caution">
    <text evidence="2">The sequence shown here is derived from an EMBL/GenBank/DDBJ whole genome shotgun (WGS) entry which is preliminary data.</text>
</comment>
<evidence type="ECO:0000313" key="2">
    <source>
        <dbReference type="EMBL" id="KAF7302325.1"/>
    </source>
</evidence>
<dbReference type="AlphaFoldDB" id="A0A8H6SNY0"/>
<evidence type="ECO:0000313" key="3">
    <source>
        <dbReference type="Proteomes" id="UP000613580"/>
    </source>
</evidence>
<dbReference type="Proteomes" id="UP000613580">
    <property type="component" value="Unassembled WGS sequence"/>
</dbReference>
<sequence>MAGGLLLNHQLTSESYQGYFWLGIHPALRTKLEIHMQWSRTRDNGPVDTPYTVQEINAAAEVVFKRNRFETMLVNAADYGVDVAGDDSDDESGQGTDSDDASDFEEYLQHKKKKRKARKSKNDKKTSASYDNSKDKLKYSGTQDEIANMIRQLNAMKTEDPEYAPIYYKVMTMDQSGMAMKSTRGCWWHWSRPEHVFKRYTVAVGLENILRQRYHNEDLIRILLNTGYLDNSYNYPTQHPFHGHDLDRYLTMPRWAVLEPMENYDATPMDISTTSIDLHEHPPLATSPTNPFLDPDTPAPAPVLPSYQDRLRESGLEQLVAAAAQLANPAPAVSNRCNCEHAQHDYNECPHQPGATGRRSSGYVGVERGRSLTRESNAEAGPSRIANRDQVPARDLRRRPRLFQRHRDEEIDDDEDEVIQSLTLDDPEHDAYNAQLRSASCSSSEY</sequence>
<organism evidence="2 3">
    <name type="scientific">Mycena chlorophos</name>
    <name type="common">Agaric fungus</name>
    <name type="synonym">Agaricus chlorophos</name>
    <dbReference type="NCBI Taxonomy" id="658473"/>
    <lineage>
        <taxon>Eukaryota</taxon>
        <taxon>Fungi</taxon>
        <taxon>Dikarya</taxon>
        <taxon>Basidiomycota</taxon>
        <taxon>Agaricomycotina</taxon>
        <taxon>Agaricomycetes</taxon>
        <taxon>Agaricomycetidae</taxon>
        <taxon>Agaricales</taxon>
        <taxon>Marasmiineae</taxon>
        <taxon>Mycenaceae</taxon>
        <taxon>Mycena</taxon>
    </lineage>
</organism>
<name>A0A8H6SNY0_MYCCL</name>
<reference evidence="2" key="1">
    <citation type="submission" date="2020-05" db="EMBL/GenBank/DDBJ databases">
        <title>Mycena genomes resolve the evolution of fungal bioluminescence.</title>
        <authorList>
            <person name="Tsai I.J."/>
        </authorList>
    </citation>
    <scope>NUCLEOTIDE SEQUENCE</scope>
    <source>
        <strain evidence="2">110903Hualien_Pintung</strain>
    </source>
</reference>
<feature type="compositionally biased region" description="Polar residues" evidence="1">
    <location>
        <begin position="435"/>
        <end position="446"/>
    </location>
</feature>
<accession>A0A8H6SNY0</accession>
<proteinExistence type="predicted"/>
<feature type="compositionally biased region" description="Basic residues" evidence="1">
    <location>
        <begin position="110"/>
        <end position="122"/>
    </location>
</feature>
<keyword evidence="3" id="KW-1185">Reference proteome</keyword>
<feature type="region of interest" description="Disordered" evidence="1">
    <location>
        <begin position="83"/>
        <end position="137"/>
    </location>
</feature>
<feature type="compositionally biased region" description="Acidic residues" evidence="1">
    <location>
        <begin position="84"/>
        <end position="106"/>
    </location>
</feature>
<feature type="region of interest" description="Disordered" evidence="1">
    <location>
        <begin position="372"/>
        <end position="446"/>
    </location>
</feature>
<evidence type="ECO:0000256" key="1">
    <source>
        <dbReference type="SAM" id="MobiDB-lite"/>
    </source>
</evidence>
<protein>
    <submittedName>
        <fullName evidence="2">RT-RNaseH-2 domain-containing protein</fullName>
    </submittedName>
</protein>
<dbReference type="OrthoDB" id="2961286at2759"/>
<dbReference type="EMBL" id="JACAZE010000012">
    <property type="protein sequence ID" value="KAF7302325.1"/>
    <property type="molecule type" value="Genomic_DNA"/>
</dbReference>